<evidence type="ECO:0000256" key="1">
    <source>
        <dbReference type="ARBA" id="ARBA00010641"/>
    </source>
</evidence>
<dbReference type="InterPro" id="IPR036388">
    <property type="entry name" value="WH-like_DNA-bd_sf"/>
</dbReference>
<keyword evidence="4" id="KW-0804">Transcription</keyword>
<dbReference type="InterPro" id="IPR007627">
    <property type="entry name" value="RNA_pol_sigma70_r2"/>
</dbReference>
<evidence type="ECO:0000256" key="2">
    <source>
        <dbReference type="ARBA" id="ARBA00023015"/>
    </source>
</evidence>
<keyword evidence="2" id="KW-0805">Transcription regulation</keyword>
<organism evidence="7 8">
    <name type="scientific">Natranaerovirga pectinivora</name>
    <dbReference type="NCBI Taxonomy" id="682400"/>
    <lineage>
        <taxon>Bacteria</taxon>
        <taxon>Bacillati</taxon>
        <taxon>Bacillota</taxon>
        <taxon>Clostridia</taxon>
        <taxon>Lachnospirales</taxon>
        <taxon>Natranaerovirgaceae</taxon>
        <taxon>Natranaerovirga</taxon>
    </lineage>
</organism>
<evidence type="ECO:0000259" key="5">
    <source>
        <dbReference type="Pfam" id="PF04542"/>
    </source>
</evidence>
<comment type="caution">
    <text evidence="7">The sequence shown here is derived from an EMBL/GenBank/DDBJ whole genome shotgun (WGS) entry which is preliminary data.</text>
</comment>
<proteinExistence type="inferred from homology"/>
<dbReference type="InterPro" id="IPR013324">
    <property type="entry name" value="RNA_pol_sigma_r3/r4-like"/>
</dbReference>
<comment type="similarity">
    <text evidence="1">Belongs to the sigma-70 factor family. ECF subfamily.</text>
</comment>
<dbReference type="Gene3D" id="1.10.1740.10">
    <property type="match status" value="1"/>
</dbReference>
<dbReference type="InterPro" id="IPR039425">
    <property type="entry name" value="RNA_pol_sigma-70-like"/>
</dbReference>
<dbReference type="SUPFAM" id="SSF88659">
    <property type="entry name" value="Sigma3 and sigma4 domains of RNA polymerase sigma factors"/>
    <property type="match status" value="1"/>
</dbReference>
<dbReference type="GO" id="GO:0016987">
    <property type="term" value="F:sigma factor activity"/>
    <property type="evidence" value="ECO:0007669"/>
    <property type="project" value="UniProtKB-KW"/>
</dbReference>
<name>A0A4R3MP31_9FIRM</name>
<keyword evidence="8" id="KW-1185">Reference proteome</keyword>
<dbReference type="InterPro" id="IPR013325">
    <property type="entry name" value="RNA_pol_sigma_r2"/>
</dbReference>
<evidence type="ECO:0000259" key="6">
    <source>
        <dbReference type="Pfam" id="PF08281"/>
    </source>
</evidence>
<dbReference type="RefSeq" id="WP_132249617.1">
    <property type="nucleotide sequence ID" value="NZ_SMAL01000001.1"/>
</dbReference>
<dbReference type="SUPFAM" id="SSF88946">
    <property type="entry name" value="Sigma2 domain of RNA polymerase sigma factors"/>
    <property type="match status" value="1"/>
</dbReference>
<evidence type="ECO:0000256" key="4">
    <source>
        <dbReference type="ARBA" id="ARBA00023163"/>
    </source>
</evidence>
<dbReference type="PANTHER" id="PTHR43133:SF51">
    <property type="entry name" value="RNA POLYMERASE SIGMA FACTOR"/>
    <property type="match status" value="1"/>
</dbReference>
<keyword evidence="3" id="KW-0731">Sigma factor</keyword>
<accession>A0A4R3MP31</accession>
<gene>
    <name evidence="7" type="ORF">EDC18_101343</name>
</gene>
<feature type="domain" description="RNA polymerase sigma factor 70 region 4 type 2" evidence="6">
    <location>
        <begin position="103"/>
        <end position="154"/>
    </location>
</feature>
<dbReference type="PANTHER" id="PTHR43133">
    <property type="entry name" value="RNA POLYMERASE ECF-TYPE SIGMA FACTO"/>
    <property type="match status" value="1"/>
</dbReference>
<dbReference type="NCBIfam" id="TIGR02937">
    <property type="entry name" value="sigma70-ECF"/>
    <property type="match status" value="1"/>
</dbReference>
<dbReference type="Pfam" id="PF04542">
    <property type="entry name" value="Sigma70_r2"/>
    <property type="match status" value="1"/>
</dbReference>
<evidence type="ECO:0000313" key="7">
    <source>
        <dbReference type="EMBL" id="TCT17047.1"/>
    </source>
</evidence>
<dbReference type="InterPro" id="IPR014284">
    <property type="entry name" value="RNA_pol_sigma-70_dom"/>
</dbReference>
<evidence type="ECO:0000256" key="3">
    <source>
        <dbReference type="ARBA" id="ARBA00023082"/>
    </source>
</evidence>
<dbReference type="InterPro" id="IPR013249">
    <property type="entry name" value="RNA_pol_sigma70_r4_t2"/>
</dbReference>
<dbReference type="AlphaFoldDB" id="A0A4R3MP31"/>
<evidence type="ECO:0000313" key="8">
    <source>
        <dbReference type="Proteomes" id="UP000294902"/>
    </source>
</evidence>
<dbReference type="EMBL" id="SMAL01000001">
    <property type="protein sequence ID" value="TCT17047.1"/>
    <property type="molecule type" value="Genomic_DNA"/>
</dbReference>
<dbReference type="OrthoDB" id="9795666at2"/>
<dbReference type="GO" id="GO:0006352">
    <property type="term" value="P:DNA-templated transcription initiation"/>
    <property type="evidence" value="ECO:0007669"/>
    <property type="project" value="InterPro"/>
</dbReference>
<dbReference type="Gene3D" id="1.10.10.10">
    <property type="entry name" value="Winged helix-like DNA-binding domain superfamily/Winged helix DNA-binding domain"/>
    <property type="match status" value="1"/>
</dbReference>
<dbReference type="GO" id="GO:0003677">
    <property type="term" value="F:DNA binding"/>
    <property type="evidence" value="ECO:0007669"/>
    <property type="project" value="InterPro"/>
</dbReference>
<dbReference type="CDD" id="cd06171">
    <property type="entry name" value="Sigma70_r4"/>
    <property type="match status" value="1"/>
</dbReference>
<sequence length="165" mass="19608">MDPDILETLYIKYYKTAYIYTFSLSKNKEVTEDIVSEAFVKAFITLDDDKKYFKYWLLVVCKNLWIDFIRKNKKIMDTNLDESFIKDNENVIEKVIDQEKNLIVYKAIMTLQKNYQEILILFYYGNIPLIDIAEIMNLSRGNAKTMISRARGKLKMVLEESGYEF</sequence>
<dbReference type="Proteomes" id="UP000294902">
    <property type="component" value="Unassembled WGS sequence"/>
</dbReference>
<feature type="domain" description="RNA polymerase sigma-70 region 2" evidence="5">
    <location>
        <begin position="9"/>
        <end position="74"/>
    </location>
</feature>
<protein>
    <submittedName>
        <fullName evidence="7">RNA polymerase sigma-70 factor (ECF subfamily)</fullName>
    </submittedName>
</protein>
<dbReference type="Pfam" id="PF08281">
    <property type="entry name" value="Sigma70_r4_2"/>
    <property type="match status" value="1"/>
</dbReference>
<reference evidence="7 8" key="1">
    <citation type="submission" date="2019-03" db="EMBL/GenBank/DDBJ databases">
        <title>Genomic Encyclopedia of Type Strains, Phase IV (KMG-IV): sequencing the most valuable type-strain genomes for metagenomic binning, comparative biology and taxonomic classification.</title>
        <authorList>
            <person name="Goeker M."/>
        </authorList>
    </citation>
    <scope>NUCLEOTIDE SEQUENCE [LARGE SCALE GENOMIC DNA]</scope>
    <source>
        <strain evidence="7 8">DSM 24629</strain>
    </source>
</reference>